<dbReference type="Pfam" id="PF00202">
    <property type="entry name" value="Aminotran_3"/>
    <property type="match status" value="1"/>
</dbReference>
<dbReference type="InterPro" id="IPR015424">
    <property type="entry name" value="PyrdxlP-dep_Trfase"/>
</dbReference>
<evidence type="ECO:0000256" key="1">
    <source>
        <dbReference type="ARBA" id="ARBA00001933"/>
    </source>
</evidence>
<evidence type="ECO:0000256" key="10">
    <source>
        <dbReference type="SAM" id="MobiDB-lite"/>
    </source>
</evidence>
<evidence type="ECO:0000313" key="12">
    <source>
        <dbReference type="EMBL" id="KAG9326358.1"/>
    </source>
</evidence>
<keyword evidence="11" id="KW-0472">Membrane</keyword>
<keyword evidence="7" id="KW-0028">Amino-acid biosynthesis</keyword>
<dbReference type="InterPro" id="IPR015422">
    <property type="entry name" value="PyrdxlP-dep_Trfase_small"/>
</dbReference>
<evidence type="ECO:0000256" key="8">
    <source>
        <dbReference type="ARBA" id="ARBA00022679"/>
    </source>
</evidence>
<dbReference type="GO" id="GO:0005759">
    <property type="term" value="C:mitochondrial matrix"/>
    <property type="evidence" value="ECO:0007669"/>
    <property type="project" value="TreeGrafter"/>
</dbReference>
<dbReference type="GO" id="GO:0003992">
    <property type="term" value="F:N2-acetyl-L-ornithine:2-oxoglutarate 5-aminotransferase activity"/>
    <property type="evidence" value="ECO:0007669"/>
    <property type="project" value="UniProtKB-EC"/>
</dbReference>
<dbReference type="SUPFAM" id="SSF117281">
    <property type="entry name" value="Kelch motif"/>
    <property type="match status" value="1"/>
</dbReference>
<dbReference type="EC" id="2.6.1.11" evidence="5"/>
<dbReference type="HAMAP" id="MF_01107">
    <property type="entry name" value="ArgD_aminotrans_3"/>
    <property type="match status" value="1"/>
</dbReference>
<keyword evidence="11" id="KW-1133">Transmembrane helix</keyword>
<gene>
    <name evidence="12" type="ORF">KVV02_003709</name>
</gene>
<dbReference type="PROSITE" id="PS00600">
    <property type="entry name" value="AA_TRANSFER_CLASS_3"/>
    <property type="match status" value="1"/>
</dbReference>
<comment type="similarity">
    <text evidence="4">Belongs to the class-III pyridoxal-phosphate-dependent aminotransferase family.</text>
</comment>
<keyword evidence="6" id="KW-0032">Aminotransferase</keyword>
<evidence type="ECO:0000313" key="13">
    <source>
        <dbReference type="Proteomes" id="UP000717515"/>
    </source>
</evidence>
<evidence type="ECO:0000256" key="4">
    <source>
        <dbReference type="ARBA" id="ARBA00008954"/>
    </source>
</evidence>
<keyword evidence="11" id="KW-0812">Transmembrane</keyword>
<organism evidence="12 13">
    <name type="scientific">Mortierella alpina</name>
    <name type="common">Oleaginous fungus</name>
    <name type="synonym">Mortierella renispora</name>
    <dbReference type="NCBI Taxonomy" id="64518"/>
    <lineage>
        <taxon>Eukaryota</taxon>
        <taxon>Fungi</taxon>
        <taxon>Fungi incertae sedis</taxon>
        <taxon>Mucoromycota</taxon>
        <taxon>Mortierellomycotina</taxon>
        <taxon>Mortierellomycetes</taxon>
        <taxon>Mortierellales</taxon>
        <taxon>Mortierellaceae</taxon>
        <taxon>Mortierella</taxon>
    </lineage>
</organism>
<dbReference type="Proteomes" id="UP000717515">
    <property type="component" value="Unassembled WGS sequence"/>
</dbReference>
<evidence type="ECO:0000256" key="11">
    <source>
        <dbReference type="SAM" id="Phobius"/>
    </source>
</evidence>
<feature type="region of interest" description="Disordered" evidence="10">
    <location>
        <begin position="497"/>
        <end position="559"/>
    </location>
</feature>
<feature type="transmembrane region" description="Helical" evidence="11">
    <location>
        <begin position="395"/>
        <end position="414"/>
    </location>
</feature>
<comment type="subcellular location">
    <subcellularLocation>
        <location evidence="2">Mitochondrion</location>
    </subcellularLocation>
</comment>
<dbReference type="InterPro" id="IPR050103">
    <property type="entry name" value="Class-III_PLP-dep_AT"/>
</dbReference>
<accession>A0A9P8A8Q8</accession>
<keyword evidence="9" id="KW-0663">Pyridoxal phosphate</keyword>
<feature type="compositionally biased region" description="Low complexity" evidence="10">
    <location>
        <begin position="543"/>
        <end position="552"/>
    </location>
</feature>
<evidence type="ECO:0000256" key="6">
    <source>
        <dbReference type="ARBA" id="ARBA00022576"/>
    </source>
</evidence>
<dbReference type="CDD" id="cd00610">
    <property type="entry name" value="OAT_like"/>
    <property type="match status" value="1"/>
</dbReference>
<dbReference type="EMBL" id="JAIFTL010000021">
    <property type="protein sequence ID" value="KAG9326358.1"/>
    <property type="molecule type" value="Genomic_DNA"/>
</dbReference>
<feature type="compositionally biased region" description="Basic and acidic residues" evidence="10">
    <location>
        <begin position="462"/>
        <end position="473"/>
    </location>
</feature>
<dbReference type="InterPro" id="IPR049704">
    <property type="entry name" value="Aminotrans_3_PPA_site"/>
</dbReference>
<dbReference type="GO" id="GO:0006526">
    <property type="term" value="P:L-arginine biosynthetic process"/>
    <property type="evidence" value="ECO:0007669"/>
    <property type="project" value="UniProtKB-ARBA"/>
</dbReference>
<feature type="transmembrane region" description="Helical" evidence="11">
    <location>
        <begin position="35"/>
        <end position="55"/>
    </location>
</feature>
<dbReference type="Gene3D" id="3.40.640.10">
    <property type="entry name" value="Type I PLP-dependent aspartate aminotransferase-like (Major domain)"/>
    <property type="match status" value="1"/>
</dbReference>
<feature type="compositionally biased region" description="Basic and acidic residues" evidence="10">
    <location>
        <begin position="502"/>
        <end position="516"/>
    </location>
</feature>
<dbReference type="Gene3D" id="2.120.10.80">
    <property type="entry name" value="Kelch-type beta propeller"/>
    <property type="match status" value="1"/>
</dbReference>
<dbReference type="PANTHER" id="PTHR11986:SF79">
    <property type="entry name" value="ACETYLORNITHINE AMINOTRANSFERASE, MITOCHONDRIAL"/>
    <property type="match status" value="1"/>
</dbReference>
<evidence type="ECO:0000256" key="2">
    <source>
        <dbReference type="ARBA" id="ARBA00004173"/>
    </source>
</evidence>
<dbReference type="InterPro" id="IPR005814">
    <property type="entry name" value="Aminotrans_3"/>
</dbReference>
<dbReference type="InterPro" id="IPR015421">
    <property type="entry name" value="PyrdxlP-dep_Trfase_major"/>
</dbReference>
<name>A0A9P8A8Q8_MORAP</name>
<dbReference type="Gene3D" id="3.90.1150.10">
    <property type="entry name" value="Aspartate Aminotransferase, domain 1"/>
    <property type="match status" value="1"/>
</dbReference>
<reference evidence="12" key="1">
    <citation type="submission" date="2021-07" db="EMBL/GenBank/DDBJ databases">
        <title>Draft genome of Mortierella alpina, strain LL118, isolated from an aspen leaf litter sample.</title>
        <authorList>
            <person name="Yang S."/>
            <person name="Vinatzer B.A."/>
        </authorList>
    </citation>
    <scope>NUCLEOTIDE SEQUENCE</scope>
    <source>
        <strain evidence="12">LL118</strain>
    </source>
</reference>
<evidence type="ECO:0000256" key="3">
    <source>
        <dbReference type="ARBA" id="ARBA00005024"/>
    </source>
</evidence>
<dbReference type="AlphaFoldDB" id="A0A9P8A8Q8"/>
<keyword evidence="8" id="KW-0808">Transferase</keyword>
<dbReference type="GO" id="GO:0042802">
    <property type="term" value="F:identical protein binding"/>
    <property type="evidence" value="ECO:0007669"/>
    <property type="project" value="TreeGrafter"/>
</dbReference>
<dbReference type="Pfam" id="PF24681">
    <property type="entry name" value="Kelch_KLHDC2_KLHL20_DRC7"/>
    <property type="match status" value="1"/>
</dbReference>
<dbReference type="FunFam" id="3.40.640.10:FF:000004">
    <property type="entry name" value="Acetylornithine aminotransferase"/>
    <property type="match status" value="1"/>
</dbReference>
<dbReference type="InterPro" id="IPR004636">
    <property type="entry name" value="AcOrn/SuccOrn_fam"/>
</dbReference>
<comment type="pathway">
    <text evidence="3">Amino-acid biosynthesis; L-arginine biosynthesis; N(2)-acetyl-L-ornithine from L-glutamate: step 4/4.</text>
</comment>
<dbReference type="InterPro" id="IPR015915">
    <property type="entry name" value="Kelch-typ_b-propeller"/>
</dbReference>
<evidence type="ECO:0000256" key="7">
    <source>
        <dbReference type="ARBA" id="ARBA00022605"/>
    </source>
</evidence>
<comment type="caution">
    <text evidence="12">The sequence shown here is derived from an EMBL/GenBank/DDBJ whole genome shotgun (WGS) entry which is preliminary data.</text>
</comment>
<evidence type="ECO:0000256" key="9">
    <source>
        <dbReference type="ARBA" id="ARBA00022898"/>
    </source>
</evidence>
<protein>
    <recommendedName>
        <fullName evidence="5">acetylornithine transaminase</fullName>
        <ecNumber evidence="5">2.6.1.11</ecNumber>
    </recommendedName>
</protein>
<dbReference type="SUPFAM" id="SSF53383">
    <property type="entry name" value="PLP-dependent transferases"/>
    <property type="match status" value="1"/>
</dbReference>
<dbReference type="NCBIfam" id="TIGR00707">
    <property type="entry name" value="argD"/>
    <property type="match status" value="1"/>
</dbReference>
<sequence>MCNTANAAFASLSANIRTTSANSARCNKRASTRLILTYSLALLCASFVSTVSAGYQPVAYSATALLGSRLYIYGGLTNISSPADLSSQFATVSLADDFDTDDVPWEYLPGNIPTAKAPGSPSKDQRRFILTGSRNNLGHGATIFDSTQRIWSLAPALSSDTTGMRNYRRDLAGVTLDTSNGLLIEFGGYNDTNITNRLSVLDTGRATDMMSWSYAGDLKSVPALNAPLVVYLAFSKLTVIMGGCDQVDGEGNPSHCVAFDTLYTLPSDSIASSKPSASRIAVQGTLPTPRLLPCTVVMPDNNILMIGGGDPKAPLSDAWILNTQSWTWSPREIKGFPAEGLMGHSCEMGGQGQILVIGGHHGNEFVQRPLSVIKIGDWAWTGRYDVPGFSKGVKIGLGLTVVVVVGAIMAGLWVRWRRNKMTGQDTFVKATRHKRAGGGSSSRSVGSHRPKGGARGRQPSVHSEHQRQQDQHYHQGQGYELEGIECHAGTDGPAALPGHPLYHAEHCDRDSTRSPERSPCSTMVDPSPPISNHPQHEEEQQQEQEQQQQQSHSQERHAGHENAPRLLGLLAHLSHCFPVPPFFHLLISTATMLRHSLLKTSRTLLSRHQARTPAMACRAMSAKATAAQVNSHALSHADVDADPKTLDIIDKHAKYTLTTYGRPPVVFTHGKGSYLYDVGHREYVDFTAGIAVNALGHADPEVARILFDQAKQVVHLSNLYYNVPAGELAEQLIEATRASGSFAATKIFFSNSGTEANEGALKFARKVAKLTAKPGQENNKFGVVSFTNGFHGRSMGALSATPNPKYQKPFLPLVPGFAHAPFNDVKAVDSYVTEETCAVIVEPIQGEGGINVASEAFLKKLRSRCDEVGALLIFDEIQCGIGRTGKLWAHQNYSHECVPDMLTMAKPLANGFPIGAIMITDKVAEKIAIGDHGTTFGGNPLGCAVASSVFRRINTREFLDNVNMNGQHFKSQLEAIESPLIKEVRSKGMILGLQFKVDPAPLVALARERGLLIITAANNTVRFVPALNISKAEIDQGLGILKQAIAAFEDRVMDVEA</sequence>
<dbReference type="PANTHER" id="PTHR11986">
    <property type="entry name" value="AMINOTRANSFERASE CLASS III"/>
    <property type="match status" value="1"/>
</dbReference>
<dbReference type="NCBIfam" id="NF002325">
    <property type="entry name" value="PRK01278.1"/>
    <property type="match status" value="1"/>
</dbReference>
<proteinExistence type="inferred from homology"/>
<feature type="region of interest" description="Disordered" evidence="10">
    <location>
        <begin position="427"/>
        <end position="475"/>
    </location>
</feature>
<dbReference type="GO" id="GO:0030170">
    <property type="term" value="F:pyridoxal phosphate binding"/>
    <property type="evidence" value="ECO:0007669"/>
    <property type="project" value="InterPro"/>
</dbReference>
<comment type="cofactor">
    <cofactor evidence="1">
        <name>pyridoxal 5'-phosphate</name>
        <dbReference type="ChEBI" id="CHEBI:597326"/>
    </cofactor>
</comment>
<evidence type="ECO:0000256" key="5">
    <source>
        <dbReference type="ARBA" id="ARBA00012919"/>
    </source>
</evidence>